<name>A0ABY4PCN8_9LACO</name>
<gene>
    <name evidence="8" type="ORF">MOO47_07075</name>
</gene>
<keyword evidence="9" id="KW-1185">Reference proteome</keyword>
<keyword evidence="3 6" id="KW-0812">Transmembrane</keyword>
<evidence type="ECO:0000256" key="6">
    <source>
        <dbReference type="SAM" id="Phobius"/>
    </source>
</evidence>
<keyword evidence="4 6" id="KW-1133">Transmembrane helix</keyword>
<feature type="transmembrane region" description="Helical" evidence="6">
    <location>
        <begin position="34"/>
        <end position="57"/>
    </location>
</feature>
<organism evidence="8 9">
    <name type="scientific">Bombilactobacillus thymidiniphilus</name>
    <dbReference type="NCBI Taxonomy" id="2923363"/>
    <lineage>
        <taxon>Bacteria</taxon>
        <taxon>Bacillati</taxon>
        <taxon>Bacillota</taxon>
        <taxon>Bacilli</taxon>
        <taxon>Lactobacillales</taxon>
        <taxon>Lactobacillaceae</taxon>
        <taxon>Bombilactobacillus</taxon>
    </lineage>
</organism>
<dbReference type="PANTHER" id="PTHR33885:SF3">
    <property type="entry name" value="PHAGE SHOCK PROTEIN C"/>
    <property type="match status" value="1"/>
</dbReference>
<protein>
    <submittedName>
        <fullName evidence="8">PspC domain-containing protein</fullName>
    </submittedName>
</protein>
<dbReference type="PANTHER" id="PTHR33885">
    <property type="entry name" value="PHAGE SHOCK PROTEIN C"/>
    <property type="match status" value="1"/>
</dbReference>
<evidence type="ECO:0000256" key="4">
    <source>
        <dbReference type="ARBA" id="ARBA00022989"/>
    </source>
</evidence>
<dbReference type="InterPro" id="IPR007168">
    <property type="entry name" value="Phageshock_PspC_N"/>
</dbReference>
<evidence type="ECO:0000313" key="8">
    <source>
        <dbReference type="EMBL" id="UQS83524.1"/>
    </source>
</evidence>
<proteinExistence type="predicted"/>
<dbReference type="EMBL" id="CP093365">
    <property type="protein sequence ID" value="UQS83524.1"/>
    <property type="molecule type" value="Genomic_DNA"/>
</dbReference>
<dbReference type="InterPro" id="IPR052027">
    <property type="entry name" value="PspC"/>
</dbReference>
<feature type="domain" description="Phage shock protein PspC N-terminal" evidence="7">
    <location>
        <begin position="5"/>
        <end position="59"/>
    </location>
</feature>
<evidence type="ECO:0000259" key="7">
    <source>
        <dbReference type="Pfam" id="PF04024"/>
    </source>
</evidence>
<sequence>MHINIYRSATNRVFGGVLGGLADYFDWNANVLRIIWVLATICFHVIFILAYFVLLLLMKNPYN</sequence>
<evidence type="ECO:0000256" key="3">
    <source>
        <dbReference type="ARBA" id="ARBA00022692"/>
    </source>
</evidence>
<keyword evidence="5 6" id="KW-0472">Membrane</keyword>
<accession>A0ABY4PCN8</accession>
<reference evidence="8 9" key="1">
    <citation type="journal article" date="2022" name="Int. J. Syst. Evol. Microbiol.">
        <title>Apilactobacillus apisilvae sp. nov., Nicolia spurrieriana gen. nov. sp. nov., Bombilactobacillus folatiphilus sp. nov. and Bombilactobacillus thymidiniphilus sp. nov., four new lactic acid bacterial isolates from stingless bees Tetragonula carbonaria and Austroplebeia australis.</title>
        <authorList>
            <person name="Oliphant S.A."/>
            <person name="Watson-Haigh N.S."/>
            <person name="Sumby K.M."/>
            <person name="Gardner J."/>
            <person name="Groom S."/>
            <person name="Jiranek V."/>
        </authorList>
    </citation>
    <scope>NUCLEOTIDE SEQUENCE [LARGE SCALE GENOMIC DNA]</scope>
    <source>
        <strain evidence="8 9">SG4_A1</strain>
    </source>
</reference>
<keyword evidence="2" id="KW-1003">Cell membrane</keyword>
<comment type="subcellular location">
    <subcellularLocation>
        <location evidence="1">Cell membrane</location>
        <topology evidence="1">Single-pass membrane protein</topology>
    </subcellularLocation>
</comment>
<evidence type="ECO:0000256" key="1">
    <source>
        <dbReference type="ARBA" id="ARBA00004162"/>
    </source>
</evidence>
<dbReference type="Pfam" id="PF04024">
    <property type="entry name" value="PspC"/>
    <property type="match status" value="1"/>
</dbReference>
<evidence type="ECO:0000256" key="2">
    <source>
        <dbReference type="ARBA" id="ARBA00022475"/>
    </source>
</evidence>
<dbReference type="Proteomes" id="UP000831947">
    <property type="component" value="Chromosome"/>
</dbReference>
<evidence type="ECO:0000313" key="9">
    <source>
        <dbReference type="Proteomes" id="UP000831947"/>
    </source>
</evidence>
<dbReference type="RefSeq" id="WP_249512750.1">
    <property type="nucleotide sequence ID" value="NZ_CP093365.1"/>
</dbReference>
<evidence type="ECO:0000256" key="5">
    <source>
        <dbReference type="ARBA" id="ARBA00023136"/>
    </source>
</evidence>